<evidence type="ECO:0000313" key="3">
    <source>
        <dbReference type="Proteomes" id="UP000001732"/>
    </source>
</evidence>
<evidence type="ECO:0008006" key="4">
    <source>
        <dbReference type="Google" id="ProtNLM"/>
    </source>
</evidence>
<dbReference type="KEGG" id="cpo:COPRO5265_1574"/>
<dbReference type="RefSeq" id="WP_012544214.1">
    <property type="nucleotide sequence ID" value="NC_011295.1"/>
</dbReference>
<organism evidence="2 3">
    <name type="scientific">Coprothermobacter proteolyticus (strain ATCC 35245 / DSM 5265 / OCM 4 / BT)</name>
    <dbReference type="NCBI Taxonomy" id="309798"/>
    <lineage>
        <taxon>Bacteria</taxon>
        <taxon>Pseudomonadati</taxon>
        <taxon>Coprothermobacterota</taxon>
        <taxon>Coprothermobacteria</taxon>
        <taxon>Coprothermobacterales</taxon>
        <taxon>Coprothermobacteraceae</taxon>
        <taxon>Coprothermobacter</taxon>
    </lineage>
</organism>
<reference evidence="3" key="1">
    <citation type="submission" date="2008-08" db="EMBL/GenBank/DDBJ databases">
        <title>The complete genome sequence of Coprothermobacter proteolyticus strain ATCC 5245 / DSM 5265 / BT.</title>
        <authorList>
            <person name="Dodson R.J."/>
            <person name="Durkin A.S."/>
            <person name="Wu M."/>
            <person name="Eisen J."/>
            <person name="Sutton G."/>
        </authorList>
    </citation>
    <scope>NUCLEOTIDE SEQUENCE [LARGE SCALE GENOMIC DNA]</scope>
    <source>
        <strain evidence="3">ATCC 35245 / DSM 5265 / OCM 4 / BT</strain>
    </source>
</reference>
<reference evidence="2 3" key="2">
    <citation type="journal article" date="2014" name="Genome Announc.">
        <title>Complete Genome Sequence of Coprothermobacter proteolyticus DSM 5265.</title>
        <authorList>
            <person name="Alexiev A."/>
            <person name="Coil D.A."/>
            <person name="Badger J.H."/>
            <person name="Enticknap J."/>
            <person name="Ward N."/>
            <person name="Robb F.T."/>
            <person name="Eisen J.A."/>
        </authorList>
    </citation>
    <scope>NUCLEOTIDE SEQUENCE [LARGE SCALE GENOMIC DNA]</scope>
    <source>
        <strain evidence="3">ATCC 35245 / DSM 5265 / OCM 4 / BT</strain>
    </source>
</reference>
<gene>
    <name evidence="2" type="ordered locus">COPRO5265_1574</name>
</gene>
<sequence length="420" mass="47332">MRKRIRVAKLVSLGIVFVFTLSVLIGCGGVSIKVIEKQNILGDEIVTAYVSNFKNEDATWQKLQNFGDNFDKNVDYLTIYFFNDRNKIPKLKSLEFLSLDASSEGVVAVYERYGGEGSLDKNPDYENTGEEGEEESSQNKGSENTNEPVVQPVSQEPKEELVQTNIDVNIAQYGERLTATSIRVIKSPSNPGVLEIQGDFVYTNTYTKDQTLGELYLVDSQYSISYRANANLDTDPVPPQAKTKGHFRVTLPEDRPLDVYNLTYKGWDAYWSVPLLGKIAADSSPIYTTSTTPYKIDICSIKTLPQEGENELGDPNQQYLLIDVKLTLTSTPELFWGMSEDLPKTSWFTLLDKEGFVVNQVGHKPQYVTNFSKMDAIGQWWRAQLYWAIPKGANPFDYTLRITSESRGSLIDMKLSDIPH</sequence>
<protein>
    <recommendedName>
        <fullName evidence="4">Lipoprotein</fullName>
    </recommendedName>
</protein>
<keyword evidence="3" id="KW-1185">Reference proteome</keyword>
<dbReference type="PROSITE" id="PS51257">
    <property type="entry name" value="PROKAR_LIPOPROTEIN"/>
    <property type="match status" value="1"/>
</dbReference>
<dbReference type="HOGENOM" id="CLU_653303_0_0_9"/>
<feature type="compositionally biased region" description="Acidic residues" evidence="1">
    <location>
        <begin position="127"/>
        <end position="136"/>
    </location>
</feature>
<name>B5Y6F1_COPPD</name>
<dbReference type="EMBL" id="CP001145">
    <property type="protein sequence ID" value="ACI17562.1"/>
    <property type="molecule type" value="Genomic_DNA"/>
</dbReference>
<evidence type="ECO:0000256" key="1">
    <source>
        <dbReference type="SAM" id="MobiDB-lite"/>
    </source>
</evidence>
<dbReference type="AlphaFoldDB" id="B5Y6F1"/>
<accession>B5Y6F1</accession>
<proteinExistence type="predicted"/>
<evidence type="ECO:0000313" key="2">
    <source>
        <dbReference type="EMBL" id="ACI17562.1"/>
    </source>
</evidence>
<dbReference type="Proteomes" id="UP000001732">
    <property type="component" value="Chromosome"/>
</dbReference>
<feature type="compositionally biased region" description="Polar residues" evidence="1">
    <location>
        <begin position="145"/>
        <end position="154"/>
    </location>
</feature>
<feature type="region of interest" description="Disordered" evidence="1">
    <location>
        <begin position="117"/>
        <end position="158"/>
    </location>
</feature>